<keyword evidence="1" id="KW-0560">Oxidoreductase</keyword>
<dbReference type="EMBL" id="KQ964604">
    <property type="protein sequence ID" value="KXN67943.1"/>
    <property type="molecule type" value="Genomic_DNA"/>
</dbReference>
<feature type="domain" description="Thioester reductase (TE)" evidence="2">
    <location>
        <begin position="19"/>
        <end position="311"/>
    </location>
</feature>
<dbReference type="EC" id="1.2.1.84" evidence="1"/>
<keyword evidence="4" id="KW-1185">Reference proteome</keyword>
<keyword evidence="1" id="KW-0443">Lipid metabolism</keyword>
<dbReference type="GO" id="GO:0080019">
    <property type="term" value="F:alcohol-forming very long-chain fatty acyl-CoA reductase activity"/>
    <property type="evidence" value="ECO:0007669"/>
    <property type="project" value="InterPro"/>
</dbReference>
<dbReference type="GO" id="GO:0102965">
    <property type="term" value="F:alcohol-forming long-chain fatty acyl-CoA reductase activity"/>
    <property type="evidence" value="ECO:0007669"/>
    <property type="project" value="UniProtKB-EC"/>
</dbReference>
<dbReference type="SUPFAM" id="SSF51735">
    <property type="entry name" value="NAD(P)-binding Rossmann-fold domains"/>
    <property type="match status" value="1"/>
</dbReference>
<proteinExistence type="inferred from homology"/>
<evidence type="ECO:0000259" key="2">
    <source>
        <dbReference type="Pfam" id="PF07993"/>
    </source>
</evidence>
<accession>A0A137NYM3</accession>
<dbReference type="Pfam" id="PF07993">
    <property type="entry name" value="NAD_binding_4"/>
    <property type="match status" value="1"/>
</dbReference>
<name>A0A137NYM3_CONC2</name>
<evidence type="ECO:0000256" key="1">
    <source>
        <dbReference type="RuleBase" id="RU363097"/>
    </source>
</evidence>
<keyword evidence="1" id="KW-0521">NADP</keyword>
<dbReference type="Gene3D" id="3.40.50.720">
    <property type="entry name" value="NAD(P)-binding Rossmann-like Domain"/>
    <property type="match status" value="1"/>
</dbReference>
<dbReference type="InterPro" id="IPR036291">
    <property type="entry name" value="NAD(P)-bd_dom_sf"/>
</dbReference>
<dbReference type="Proteomes" id="UP000070444">
    <property type="component" value="Unassembled WGS sequence"/>
</dbReference>
<dbReference type="AlphaFoldDB" id="A0A137NYM3"/>
<dbReference type="CDD" id="cd05236">
    <property type="entry name" value="FAR-N_SDR_e"/>
    <property type="match status" value="1"/>
</dbReference>
<comment type="catalytic activity">
    <reaction evidence="1">
        <text>a long-chain fatty acyl-CoA + 2 NADPH + 2 H(+) = a long-chain primary fatty alcohol + 2 NADP(+) + CoA</text>
        <dbReference type="Rhea" id="RHEA:52716"/>
        <dbReference type="ChEBI" id="CHEBI:15378"/>
        <dbReference type="ChEBI" id="CHEBI:57287"/>
        <dbReference type="ChEBI" id="CHEBI:57783"/>
        <dbReference type="ChEBI" id="CHEBI:58349"/>
        <dbReference type="ChEBI" id="CHEBI:77396"/>
        <dbReference type="ChEBI" id="CHEBI:83139"/>
        <dbReference type="EC" id="1.2.1.84"/>
    </reaction>
</comment>
<keyword evidence="1" id="KW-0444">Lipid biosynthesis</keyword>
<evidence type="ECO:0000313" key="4">
    <source>
        <dbReference type="Proteomes" id="UP000070444"/>
    </source>
</evidence>
<organism evidence="3 4">
    <name type="scientific">Conidiobolus coronatus (strain ATCC 28846 / CBS 209.66 / NRRL 28638)</name>
    <name type="common">Delacroixia coronata</name>
    <dbReference type="NCBI Taxonomy" id="796925"/>
    <lineage>
        <taxon>Eukaryota</taxon>
        <taxon>Fungi</taxon>
        <taxon>Fungi incertae sedis</taxon>
        <taxon>Zoopagomycota</taxon>
        <taxon>Entomophthoromycotina</taxon>
        <taxon>Entomophthoromycetes</taxon>
        <taxon>Entomophthorales</taxon>
        <taxon>Ancylistaceae</taxon>
        <taxon>Conidiobolus</taxon>
    </lineage>
</organism>
<sequence>MSPSSPVANSFLYKKSLLLTGATGFVGKATLELLLRDHHPHINYIFILMRASRKKSIGERYIEILSNKLFSTIQDSIGFENYWKLVRSKIIPISGDVLAPRLGMSDSDFELLKKNANYVIHCAATVDFNATLLTSFNLNVTGTQKVLELCDELDNCLGFEYVSTAYTNSNLPCGEVLERIYPMNIDNSKTLVDLIPSLNESEEKVLTHKILQEYPNLYTFLKSLSEHNVLNFVEIMKNREIEEGKRAWPICIVRPTIVTNTAYFPLPGWSDGLNGHNGIILYSGLGIFDTMAGKSNNNLDLIPVDFLVQIMVKSLAELSPPGVKFELPYFSDNNSCDNTNTYPKIYHAGSSSINPITLEQIDTYIHRGIDLLPPLKRQILSHRHIKYKSDFINALAFSLRTEIRFLKLLVQVLLADRSKFTKIKLLKSKLHYLCNCFRYFWNNGWIFRQENVKLLEFKAGGSAVSNELTIDQLCTLPWEPYLYSTVYGVYYYVLKESSSLRVLYDLPGWECIFGKSNRLVYQCPSNILTHGKYSSNIDKLVVEKTVLSLNAEKKFQRLTASNTETFNFLNNSKFKTLLTSNFSSILVNKFKLTNIKSILSQQYVQPSVIYFSKEFNPLDPLILSYIANLYNLPMPGLIVGNDLETLDYSLVKGSSEKLRIMKKSNSLGDKNNSSVVNDIVNYLSIGDSVYFNSNSDTSQNALSSLITKLHRLDKKNSIYIVPISITYECIPNETHTDSVNSNQILLPEFENKSRGVCYFNLNDTISVSGDQREIKLSMAESAIDKLQVINKSLKVITPIQLLSTIIYKLLKSSQKQNTFKFSYIRSQMRELLSKLKELGQVVDINDFEDMNSVLSYSIEVLGIDYLKVYHTDDGDQLLEVDNDIKLEKLIIGYSKDVIEILKLNY</sequence>
<protein>
    <recommendedName>
        <fullName evidence="1">Fatty acyl-CoA reductase</fullName>
        <ecNumber evidence="1">1.2.1.84</ecNumber>
    </recommendedName>
</protein>
<dbReference type="GO" id="GO:0006629">
    <property type="term" value="P:lipid metabolic process"/>
    <property type="evidence" value="ECO:0007669"/>
    <property type="project" value="UniProtKB-KW"/>
</dbReference>
<dbReference type="InterPro" id="IPR026055">
    <property type="entry name" value="FAR"/>
</dbReference>
<dbReference type="InterPro" id="IPR013120">
    <property type="entry name" value="FAR_NAD-bd"/>
</dbReference>
<evidence type="ECO:0000313" key="3">
    <source>
        <dbReference type="EMBL" id="KXN67943.1"/>
    </source>
</evidence>
<comment type="similarity">
    <text evidence="1">Belongs to the fatty acyl-CoA reductase family.</text>
</comment>
<dbReference type="OrthoDB" id="429813at2759"/>
<gene>
    <name evidence="3" type="ORF">CONCODRAFT_9909</name>
</gene>
<dbReference type="PANTHER" id="PTHR11011">
    <property type="entry name" value="MALE STERILITY PROTEIN 2-RELATED"/>
    <property type="match status" value="1"/>
</dbReference>
<reference evidence="3 4" key="1">
    <citation type="journal article" date="2015" name="Genome Biol. Evol.">
        <title>Phylogenomic analyses indicate that early fungi evolved digesting cell walls of algal ancestors of land plants.</title>
        <authorList>
            <person name="Chang Y."/>
            <person name="Wang S."/>
            <person name="Sekimoto S."/>
            <person name="Aerts A.L."/>
            <person name="Choi C."/>
            <person name="Clum A."/>
            <person name="LaButti K.M."/>
            <person name="Lindquist E.A."/>
            <person name="Yee Ngan C."/>
            <person name="Ohm R.A."/>
            <person name="Salamov A.A."/>
            <person name="Grigoriev I.V."/>
            <person name="Spatafora J.W."/>
            <person name="Berbee M.L."/>
        </authorList>
    </citation>
    <scope>NUCLEOTIDE SEQUENCE [LARGE SCALE GENOMIC DNA]</scope>
    <source>
        <strain evidence="3 4">NRRL 28638</strain>
    </source>
</reference>
<comment type="function">
    <text evidence="1">Catalyzes the reduction of fatty acyl-CoA to fatty alcohols.</text>
</comment>